<protein>
    <submittedName>
        <fullName evidence="1">Uncharacterized protein</fullName>
    </submittedName>
</protein>
<comment type="caution">
    <text evidence="1">The sequence shown here is derived from an EMBL/GenBank/DDBJ whole genome shotgun (WGS) entry which is preliminary data.</text>
</comment>
<accession>A0A0R1U5U9</accession>
<dbReference type="Proteomes" id="UP000050816">
    <property type="component" value="Unassembled WGS sequence"/>
</dbReference>
<dbReference type="EMBL" id="AZFK01000076">
    <property type="protein sequence ID" value="KRL88583.1"/>
    <property type="molecule type" value="Genomic_DNA"/>
</dbReference>
<reference evidence="1 2" key="1">
    <citation type="journal article" date="2015" name="Genome Announc.">
        <title>Expanding the biotechnology potential of lactobacilli through comparative genomics of 213 strains and associated genera.</title>
        <authorList>
            <person name="Sun Z."/>
            <person name="Harris H.M."/>
            <person name="McCann A."/>
            <person name="Guo C."/>
            <person name="Argimon S."/>
            <person name="Zhang W."/>
            <person name="Yang X."/>
            <person name="Jeffery I.B."/>
            <person name="Cooney J.C."/>
            <person name="Kagawa T.F."/>
            <person name="Liu W."/>
            <person name="Song Y."/>
            <person name="Salvetti E."/>
            <person name="Wrobel A."/>
            <person name="Rasinkangas P."/>
            <person name="Parkhill J."/>
            <person name="Rea M.C."/>
            <person name="O'Sullivan O."/>
            <person name="Ritari J."/>
            <person name="Douillard F.P."/>
            <person name="Paul Ross R."/>
            <person name="Yang R."/>
            <person name="Briner A.E."/>
            <person name="Felis G.E."/>
            <person name="de Vos W.M."/>
            <person name="Barrangou R."/>
            <person name="Klaenhammer T.R."/>
            <person name="Caufield P.W."/>
            <person name="Cui Y."/>
            <person name="Zhang H."/>
            <person name="O'Toole P.W."/>
        </authorList>
    </citation>
    <scope>NUCLEOTIDE SEQUENCE [LARGE SCALE GENOMIC DNA]</scope>
    <source>
        <strain evidence="1 2">DSM 15946</strain>
    </source>
</reference>
<sequence>MRSFCVICVTKFIQVISCNLPNEKEKYIILAKYKRPILDELAKLGIDYSFIYPEDHAKKAEMIKDKYLGL</sequence>
<proteinExistence type="predicted"/>
<name>A0A0R1U5U9_9LACO</name>
<organism evidence="1 2">
    <name type="scientific">Limosilactobacillus ingluviei DSM 15946</name>
    <dbReference type="NCBI Taxonomy" id="1423760"/>
    <lineage>
        <taxon>Bacteria</taxon>
        <taxon>Bacillati</taxon>
        <taxon>Bacillota</taxon>
        <taxon>Bacilli</taxon>
        <taxon>Lactobacillales</taxon>
        <taxon>Lactobacillaceae</taxon>
        <taxon>Limosilactobacillus</taxon>
    </lineage>
</organism>
<dbReference type="PATRIC" id="fig|1423760.3.peg.214"/>
<evidence type="ECO:0000313" key="2">
    <source>
        <dbReference type="Proteomes" id="UP000050816"/>
    </source>
</evidence>
<gene>
    <name evidence="1" type="ORF">FC43_GL000197</name>
</gene>
<dbReference type="AlphaFoldDB" id="A0A0R1U5U9"/>
<evidence type="ECO:0000313" key="1">
    <source>
        <dbReference type="EMBL" id="KRL88583.1"/>
    </source>
</evidence>